<keyword evidence="2" id="KW-1185">Reference proteome</keyword>
<protein>
    <submittedName>
        <fullName evidence="1">Uncharacterized protein</fullName>
    </submittedName>
</protein>
<organism evidence="1 2">
    <name type="scientific">Cryoendolithus antarcticus</name>
    <dbReference type="NCBI Taxonomy" id="1507870"/>
    <lineage>
        <taxon>Eukaryota</taxon>
        <taxon>Fungi</taxon>
        <taxon>Dikarya</taxon>
        <taxon>Ascomycota</taxon>
        <taxon>Pezizomycotina</taxon>
        <taxon>Dothideomycetes</taxon>
        <taxon>Dothideomycetidae</taxon>
        <taxon>Cladosporiales</taxon>
        <taxon>Cladosporiaceae</taxon>
        <taxon>Cryoendolithus</taxon>
    </lineage>
</organism>
<evidence type="ECO:0000313" key="2">
    <source>
        <dbReference type="Proteomes" id="UP000192596"/>
    </source>
</evidence>
<dbReference type="OrthoDB" id="3649512at2759"/>
<comment type="caution">
    <text evidence="1">The sequence shown here is derived from an EMBL/GenBank/DDBJ whole genome shotgun (WGS) entry which is preliminary data.</text>
</comment>
<proteinExistence type="predicted"/>
<dbReference type="InParanoid" id="A0A1V8TSX2"/>
<dbReference type="AlphaFoldDB" id="A0A1V8TSX2"/>
<name>A0A1V8TSX2_9PEZI</name>
<gene>
    <name evidence="1" type="ORF">B0A48_01343</name>
</gene>
<sequence length="264" mass="30487">MPTASLLSLPYELRERILIPNLRRHGTIELQYPIWADSGKIVFTQPIMQVCRQLREEAIPLFYRQNVWVWVLDPEEDSRPDPTAYPIGLEIGPGVDRTRGPCGTLISTFPWYYPGALPNIRHLRLNMYLPTSHDRPAWTTGFPTKLARFVQSMDYGSTLRSLKILVGTWYTLLNFSTSQAAVFDVLEQMQIRGTVEIRTKNIYNETKVAVRRLDLEHRMLANRPFPERNGCDGQPVRQYLDWEWEGGKVLPEDADVLLKPSSDE</sequence>
<accession>A0A1V8TSX2</accession>
<dbReference type="EMBL" id="NAJO01000002">
    <property type="protein sequence ID" value="OQO14466.1"/>
    <property type="molecule type" value="Genomic_DNA"/>
</dbReference>
<dbReference type="Proteomes" id="UP000192596">
    <property type="component" value="Unassembled WGS sequence"/>
</dbReference>
<reference evidence="2" key="1">
    <citation type="submission" date="2017-03" db="EMBL/GenBank/DDBJ databases">
        <title>Genomes of endolithic fungi from Antarctica.</title>
        <authorList>
            <person name="Coleine C."/>
            <person name="Masonjones S."/>
            <person name="Stajich J.E."/>
        </authorList>
    </citation>
    <scope>NUCLEOTIDE SEQUENCE [LARGE SCALE GENOMIC DNA]</scope>
    <source>
        <strain evidence="2">CCFEE 5527</strain>
    </source>
</reference>
<evidence type="ECO:0000313" key="1">
    <source>
        <dbReference type="EMBL" id="OQO14466.1"/>
    </source>
</evidence>